<accession>A0ABT9I5S9</accession>
<organism evidence="1 2">
    <name type="scientific">Rheinheimera baltica</name>
    <dbReference type="NCBI Taxonomy" id="67576"/>
    <lineage>
        <taxon>Bacteria</taxon>
        <taxon>Pseudomonadati</taxon>
        <taxon>Pseudomonadota</taxon>
        <taxon>Gammaproteobacteria</taxon>
        <taxon>Chromatiales</taxon>
        <taxon>Chromatiaceae</taxon>
        <taxon>Rheinheimera</taxon>
    </lineage>
</organism>
<gene>
    <name evidence="1" type="ORF">ORJ04_22600</name>
</gene>
<name>A0ABT9I5S9_9GAMM</name>
<evidence type="ECO:0000313" key="1">
    <source>
        <dbReference type="EMBL" id="MDP5138740.1"/>
    </source>
</evidence>
<dbReference type="Proteomes" id="UP001231109">
    <property type="component" value="Unassembled WGS sequence"/>
</dbReference>
<dbReference type="RefSeq" id="WP_305977841.1">
    <property type="nucleotide sequence ID" value="NZ_JAPJDZ010000276.1"/>
</dbReference>
<proteinExistence type="predicted"/>
<evidence type="ECO:0000313" key="2">
    <source>
        <dbReference type="Proteomes" id="UP001231109"/>
    </source>
</evidence>
<keyword evidence="2" id="KW-1185">Reference proteome</keyword>
<feature type="non-terminal residue" evidence="1">
    <location>
        <position position="1"/>
    </location>
</feature>
<comment type="caution">
    <text evidence="1">The sequence shown here is derived from an EMBL/GenBank/DDBJ whole genome shotgun (WGS) entry which is preliminary data.</text>
</comment>
<reference evidence="1 2" key="1">
    <citation type="submission" date="2022-11" db="EMBL/GenBank/DDBJ databases">
        <title>Viruses from the air-sea interface of a natural surface slick.</title>
        <authorList>
            <person name="Rahlff J."/>
            <person name="Holmfeldt K."/>
        </authorList>
    </citation>
    <scope>NUCLEOTIDE SEQUENCE [LARGE SCALE GENOMIC DNA]</scope>
    <source>
        <strain evidence="1 2">SMS4</strain>
    </source>
</reference>
<protein>
    <submittedName>
        <fullName evidence="1">Uncharacterized protein</fullName>
    </submittedName>
</protein>
<dbReference type="EMBL" id="JAPJDZ010000276">
    <property type="protein sequence ID" value="MDP5138740.1"/>
    <property type="molecule type" value="Genomic_DNA"/>
</dbReference>
<sequence>YYTDTNCLLANAFNPMLVLLRVIPNKHPTDTASTSDKVKQAYKDCSASTSSMNHTMQEVDNLAQDVAKSADSAKQLAVEAEKSEI</sequence>